<reference evidence="1 2" key="1">
    <citation type="submission" date="2020-08" db="EMBL/GenBank/DDBJ databases">
        <authorList>
            <person name="Hejnol A."/>
        </authorList>
    </citation>
    <scope>NUCLEOTIDE SEQUENCE [LARGE SCALE GENOMIC DNA]</scope>
</reference>
<dbReference type="EMBL" id="CAJFCJ010000019">
    <property type="protein sequence ID" value="CAD5123104.1"/>
    <property type="molecule type" value="Genomic_DNA"/>
</dbReference>
<sequence>MKSERAFDRPIPGREKAFARRATFRRDVSAEADAAGPLPVDSSVAAAVKLAILYIRSESGRHFDAIFLNVLYIAKRAYARTRSTV</sequence>
<evidence type="ECO:0000313" key="1">
    <source>
        <dbReference type="EMBL" id="CAD5123104.1"/>
    </source>
</evidence>
<evidence type="ECO:0000313" key="2">
    <source>
        <dbReference type="Proteomes" id="UP000549394"/>
    </source>
</evidence>
<organism evidence="1 2">
    <name type="scientific">Dimorphilus gyrociliatus</name>
    <dbReference type="NCBI Taxonomy" id="2664684"/>
    <lineage>
        <taxon>Eukaryota</taxon>
        <taxon>Metazoa</taxon>
        <taxon>Spiralia</taxon>
        <taxon>Lophotrochozoa</taxon>
        <taxon>Annelida</taxon>
        <taxon>Polychaeta</taxon>
        <taxon>Polychaeta incertae sedis</taxon>
        <taxon>Dinophilidae</taxon>
        <taxon>Dimorphilus</taxon>
    </lineage>
</organism>
<keyword evidence="2" id="KW-1185">Reference proteome</keyword>
<name>A0A7I8W600_9ANNE</name>
<proteinExistence type="predicted"/>
<protein>
    <submittedName>
        <fullName evidence="1">Uncharacterized protein</fullName>
    </submittedName>
</protein>
<dbReference type="AlphaFoldDB" id="A0A7I8W600"/>
<comment type="caution">
    <text evidence="1">The sequence shown here is derived from an EMBL/GenBank/DDBJ whole genome shotgun (WGS) entry which is preliminary data.</text>
</comment>
<dbReference type="Proteomes" id="UP000549394">
    <property type="component" value="Unassembled WGS sequence"/>
</dbReference>
<gene>
    <name evidence="1" type="ORF">DGYR_LOCUS10822</name>
</gene>
<accession>A0A7I8W600</accession>